<protein>
    <submittedName>
        <fullName evidence="1">Uncharacterized protein</fullName>
    </submittedName>
</protein>
<reference evidence="1" key="1">
    <citation type="journal article" date="2014" name="Front. Microbiol.">
        <title>High frequency of phylogenetically diverse reductive dehalogenase-homologous genes in deep subseafloor sedimentary metagenomes.</title>
        <authorList>
            <person name="Kawai M."/>
            <person name="Futagami T."/>
            <person name="Toyoda A."/>
            <person name="Takaki Y."/>
            <person name="Nishi S."/>
            <person name="Hori S."/>
            <person name="Arai W."/>
            <person name="Tsubouchi T."/>
            <person name="Morono Y."/>
            <person name="Uchiyama I."/>
            <person name="Ito T."/>
            <person name="Fujiyama A."/>
            <person name="Inagaki F."/>
            <person name="Takami H."/>
        </authorList>
    </citation>
    <scope>NUCLEOTIDE SEQUENCE</scope>
    <source>
        <strain evidence="1">Expedition CK06-06</strain>
    </source>
</reference>
<dbReference type="AlphaFoldDB" id="X1LAA8"/>
<proteinExistence type="predicted"/>
<evidence type="ECO:0000313" key="1">
    <source>
        <dbReference type="EMBL" id="GAI16262.1"/>
    </source>
</evidence>
<comment type="caution">
    <text evidence="1">The sequence shown here is derived from an EMBL/GenBank/DDBJ whole genome shotgun (WGS) entry which is preliminary data.</text>
</comment>
<feature type="non-terminal residue" evidence="1">
    <location>
        <position position="78"/>
    </location>
</feature>
<accession>X1LAA8</accession>
<name>X1LAA8_9ZZZZ</name>
<organism evidence="1">
    <name type="scientific">marine sediment metagenome</name>
    <dbReference type="NCBI Taxonomy" id="412755"/>
    <lineage>
        <taxon>unclassified sequences</taxon>
        <taxon>metagenomes</taxon>
        <taxon>ecological metagenomes</taxon>
    </lineage>
</organism>
<sequence>MDLNTWSIEGPSTRSKTIPNLPSISTPVRHIHLVETYGMVFSTANHTFSYIADSRYFDGLCQHYGGELLIINVVFLEP</sequence>
<dbReference type="EMBL" id="BARV01004188">
    <property type="protein sequence ID" value="GAI16262.1"/>
    <property type="molecule type" value="Genomic_DNA"/>
</dbReference>
<gene>
    <name evidence="1" type="ORF">S06H3_09477</name>
</gene>